<keyword evidence="3" id="KW-1133">Transmembrane helix</keyword>
<evidence type="ECO:0000313" key="7">
    <source>
        <dbReference type="EMBL" id="KAJ3252476.1"/>
    </source>
</evidence>
<protein>
    <recommendedName>
        <fullName evidence="9">Solute carrier family 25 member 38 homolog</fullName>
    </recommendedName>
</protein>
<keyword evidence="4 5" id="KW-0472">Membrane</keyword>
<comment type="similarity">
    <text evidence="6">Belongs to the mitochondrial carrier (TC 2.A.29) family.</text>
</comment>
<dbReference type="GO" id="GO:1904983">
    <property type="term" value="P:glycine import into mitochondrion"/>
    <property type="evidence" value="ECO:0007669"/>
    <property type="project" value="TreeGrafter"/>
</dbReference>
<keyword evidence="8" id="KW-1185">Reference proteome</keyword>
<evidence type="ECO:0000256" key="5">
    <source>
        <dbReference type="PROSITE-ProRule" id="PRU00282"/>
    </source>
</evidence>
<dbReference type="GO" id="GO:0015187">
    <property type="term" value="F:glycine transmembrane transporter activity"/>
    <property type="evidence" value="ECO:0007669"/>
    <property type="project" value="TreeGrafter"/>
</dbReference>
<feature type="repeat" description="Solcar" evidence="5">
    <location>
        <begin position="82"/>
        <end position="166"/>
    </location>
</feature>
<dbReference type="PANTHER" id="PTHR46181">
    <property type="entry name" value="MITOCHONDRIAL GLYCINE TRANSPORTER"/>
    <property type="match status" value="1"/>
</dbReference>
<dbReference type="AlphaFoldDB" id="A0AAD5UE14"/>
<gene>
    <name evidence="7" type="ORF">HK103_001545</name>
</gene>
<accession>A0AAD5UE14</accession>
<evidence type="ECO:0000256" key="2">
    <source>
        <dbReference type="ARBA" id="ARBA00022692"/>
    </source>
</evidence>
<dbReference type="EMBL" id="JADGKB010000140">
    <property type="protein sequence ID" value="KAJ3252476.1"/>
    <property type="molecule type" value="Genomic_DNA"/>
</dbReference>
<name>A0AAD5UE14_9FUNG</name>
<comment type="subcellular location">
    <subcellularLocation>
        <location evidence="1">Membrane</location>
        <topology evidence="1">Multi-pass membrane protein</topology>
    </subcellularLocation>
</comment>
<sequence>MSEKGSRLQQRLSKAKLLSIKDITTLSTIKQIVQHDGVLGLWRGTLPTIYRNVPGSGLYFYTLHHTRTFLSSFTFDNRPILNKSTINLSGGVLARVSVGFVMMPITVIKIRYESDLFQYKSIYDAFKSIIRTEGVSGLFAGFGATAMRDAPFAGIYVYFYEHFKIIGNNEKINPTLVNMTSGLFGGFMATLITQPFDMVKTRIQLKPQEYRNMFYAFGKIVRNESFAALYSGIVPRMLRKSFSSAISWTVYEEFIKRYI</sequence>
<dbReference type="Proteomes" id="UP001210925">
    <property type="component" value="Unassembled WGS sequence"/>
</dbReference>
<evidence type="ECO:0000256" key="4">
    <source>
        <dbReference type="ARBA" id="ARBA00023136"/>
    </source>
</evidence>
<dbReference type="InterPro" id="IPR023395">
    <property type="entry name" value="MCP_dom_sf"/>
</dbReference>
<feature type="repeat" description="Solcar" evidence="5">
    <location>
        <begin position="1"/>
        <end position="69"/>
    </location>
</feature>
<dbReference type="GO" id="GO:0005739">
    <property type="term" value="C:mitochondrion"/>
    <property type="evidence" value="ECO:0007669"/>
    <property type="project" value="TreeGrafter"/>
</dbReference>
<dbReference type="Gene3D" id="1.50.40.10">
    <property type="entry name" value="Mitochondrial carrier domain"/>
    <property type="match status" value="1"/>
</dbReference>
<keyword evidence="2 5" id="KW-0812">Transmembrane</keyword>
<dbReference type="GO" id="GO:0016020">
    <property type="term" value="C:membrane"/>
    <property type="evidence" value="ECO:0007669"/>
    <property type="project" value="UniProtKB-SubCell"/>
</dbReference>
<dbReference type="SUPFAM" id="SSF103506">
    <property type="entry name" value="Mitochondrial carrier"/>
    <property type="match status" value="1"/>
</dbReference>
<evidence type="ECO:0000313" key="8">
    <source>
        <dbReference type="Proteomes" id="UP001210925"/>
    </source>
</evidence>
<dbReference type="Pfam" id="PF00153">
    <property type="entry name" value="Mito_carr"/>
    <property type="match status" value="3"/>
</dbReference>
<evidence type="ECO:0008006" key="9">
    <source>
        <dbReference type="Google" id="ProtNLM"/>
    </source>
</evidence>
<dbReference type="InterPro" id="IPR018108">
    <property type="entry name" value="MCP_transmembrane"/>
</dbReference>
<evidence type="ECO:0000256" key="1">
    <source>
        <dbReference type="ARBA" id="ARBA00004141"/>
    </source>
</evidence>
<keyword evidence="6" id="KW-0813">Transport</keyword>
<feature type="repeat" description="Solcar" evidence="5">
    <location>
        <begin position="173"/>
        <end position="257"/>
    </location>
</feature>
<dbReference type="PROSITE" id="PS50920">
    <property type="entry name" value="SOLCAR"/>
    <property type="match status" value="3"/>
</dbReference>
<reference evidence="7" key="1">
    <citation type="submission" date="2020-05" db="EMBL/GenBank/DDBJ databases">
        <title>Phylogenomic resolution of chytrid fungi.</title>
        <authorList>
            <person name="Stajich J.E."/>
            <person name="Amses K."/>
            <person name="Simmons R."/>
            <person name="Seto K."/>
            <person name="Myers J."/>
            <person name="Bonds A."/>
            <person name="Quandt C.A."/>
            <person name="Barry K."/>
            <person name="Liu P."/>
            <person name="Grigoriev I."/>
            <person name="Longcore J.E."/>
            <person name="James T.Y."/>
        </authorList>
    </citation>
    <scope>NUCLEOTIDE SEQUENCE</scope>
    <source>
        <strain evidence="7">PLAUS21</strain>
    </source>
</reference>
<dbReference type="PANTHER" id="PTHR46181:SF3">
    <property type="entry name" value="MITOCHONDRIAL GLYCINE TRANSPORTER"/>
    <property type="match status" value="1"/>
</dbReference>
<evidence type="ECO:0000256" key="6">
    <source>
        <dbReference type="RuleBase" id="RU000488"/>
    </source>
</evidence>
<organism evidence="7 8">
    <name type="scientific">Boothiomyces macroporosus</name>
    <dbReference type="NCBI Taxonomy" id="261099"/>
    <lineage>
        <taxon>Eukaryota</taxon>
        <taxon>Fungi</taxon>
        <taxon>Fungi incertae sedis</taxon>
        <taxon>Chytridiomycota</taxon>
        <taxon>Chytridiomycota incertae sedis</taxon>
        <taxon>Chytridiomycetes</taxon>
        <taxon>Rhizophydiales</taxon>
        <taxon>Terramycetaceae</taxon>
        <taxon>Boothiomyces</taxon>
    </lineage>
</organism>
<proteinExistence type="inferred from homology"/>
<comment type="caution">
    <text evidence="7">The sequence shown here is derived from an EMBL/GenBank/DDBJ whole genome shotgun (WGS) entry which is preliminary data.</text>
</comment>
<evidence type="ECO:0000256" key="3">
    <source>
        <dbReference type="ARBA" id="ARBA00022989"/>
    </source>
</evidence>